<name>A0A7X1LNQ3_9ACTN</name>
<dbReference type="Proteomes" id="UP000517694">
    <property type="component" value="Unassembled WGS sequence"/>
</dbReference>
<comment type="caution">
    <text evidence="1">The sequence shown here is derived from an EMBL/GenBank/DDBJ whole genome shotgun (WGS) entry which is preliminary data.</text>
</comment>
<evidence type="ECO:0000313" key="1">
    <source>
        <dbReference type="EMBL" id="MBC2863647.1"/>
    </source>
</evidence>
<organism evidence="1 2">
    <name type="scientific">Streptomyces mexicanus</name>
    <dbReference type="NCBI Taxonomy" id="178566"/>
    <lineage>
        <taxon>Bacteria</taxon>
        <taxon>Bacillati</taxon>
        <taxon>Actinomycetota</taxon>
        <taxon>Actinomycetes</taxon>
        <taxon>Kitasatosporales</taxon>
        <taxon>Streptomycetaceae</taxon>
        <taxon>Streptomyces</taxon>
    </lineage>
</organism>
<dbReference type="RefSeq" id="WP_185946668.1">
    <property type="nucleotide sequence ID" value="NZ_JACMHY010000001.1"/>
</dbReference>
<keyword evidence="2" id="KW-1185">Reference proteome</keyword>
<reference evidence="1 2" key="1">
    <citation type="submission" date="2020-08" db="EMBL/GenBank/DDBJ databases">
        <title>Whole-Genome Sequence of French Clinical Streptomyces mexicanus Strain Q0842.</title>
        <authorList>
            <person name="Boxberger M."/>
            <person name="La Scola B."/>
        </authorList>
    </citation>
    <scope>NUCLEOTIDE SEQUENCE [LARGE SCALE GENOMIC DNA]</scope>
    <source>
        <strain evidence="1 2">Marseille-Q0842</strain>
    </source>
</reference>
<protein>
    <submittedName>
        <fullName evidence="1">Uncharacterized protein</fullName>
    </submittedName>
</protein>
<proteinExistence type="predicted"/>
<evidence type="ECO:0000313" key="2">
    <source>
        <dbReference type="Proteomes" id="UP000517694"/>
    </source>
</evidence>
<accession>A0A7X1LNQ3</accession>
<dbReference type="AlphaFoldDB" id="A0A7X1LNQ3"/>
<sequence>MTQQNTSLGPLAAIDGRWGIGDATRPGCHWVELRPDGLYQHGPDTEGELIPWARIMTGIRISWGRSSWNTNSRGWYTPRGTVTSGSRGWLHMTLRDPYEDRVLRFDRHTHPYRAVDAVRLDWLLRYLGDEGALRALADPEWVGRVVARLAGGRQSWTREALREVVAQAVEAAGPAGR</sequence>
<dbReference type="EMBL" id="JACMHY010000001">
    <property type="protein sequence ID" value="MBC2863647.1"/>
    <property type="molecule type" value="Genomic_DNA"/>
</dbReference>
<gene>
    <name evidence="1" type="ORF">H1R13_01150</name>
</gene>